<dbReference type="PANTHER" id="PTHR43731">
    <property type="entry name" value="RHOMBOID PROTEASE"/>
    <property type="match status" value="1"/>
</dbReference>
<evidence type="ECO:0000256" key="3">
    <source>
        <dbReference type="ARBA" id="ARBA00022692"/>
    </source>
</evidence>
<accession>A0A1C9W4A8</accession>
<name>A0A1C9W4A8_9GAMM</name>
<dbReference type="AlphaFoldDB" id="A0A1C9W4A8"/>
<gene>
    <name evidence="11" type="primary">glpG</name>
    <name evidence="11" type="ORF">AUP74_00489</name>
</gene>
<dbReference type="KEGG" id="micc:AUP74_00489"/>
<dbReference type="Proteomes" id="UP000095672">
    <property type="component" value="Chromosome"/>
</dbReference>
<comment type="subcellular location">
    <subcellularLocation>
        <location evidence="1">Membrane</location>
        <topology evidence="1">Multi-pass membrane protein</topology>
    </subcellularLocation>
</comment>
<feature type="region of interest" description="Disordered" evidence="7">
    <location>
        <begin position="75"/>
        <end position="102"/>
    </location>
</feature>
<dbReference type="GO" id="GO:0016020">
    <property type="term" value="C:membrane"/>
    <property type="evidence" value="ECO:0007669"/>
    <property type="project" value="UniProtKB-SubCell"/>
</dbReference>
<feature type="transmembrane region" description="Helical" evidence="8">
    <location>
        <begin position="126"/>
        <end position="144"/>
    </location>
</feature>
<feature type="transmembrane region" description="Helical" evidence="8">
    <location>
        <begin position="212"/>
        <end position="233"/>
    </location>
</feature>
<keyword evidence="11" id="KW-0645">Protease</keyword>
<dbReference type="Pfam" id="PF01694">
    <property type="entry name" value="Rhomboid"/>
    <property type="match status" value="1"/>
</dbReference>
<dbReference type="InterPro" id="IPR031976">
    <property type="entry name" value="NRho"/>
</dbReference>
<dbReference type="EC" id="3.4.21.105" evidence="11"/>
<dbReference type="Gene3D" id="3.30.70.2080">
    <property type="match status" value="1"/>
</dbReference>
<dbReference type="GO" id="GO:0004252">
    <property type="term" value="F:serine-type endopeptidase activity"/>
    <property type="evidence" value="ECO:0007669"/>
    <property type="project" value="InterPro"/>
</dbReference>
<protein>
    <submittedName>
        <fullName evidence="11">Rhomboid protease GlpG</fullName>
        <ecNumber evidence="11">3.4.21.105</ecNumber>
    </submittedName>
</protein>
<dbReference type="InterPro" id="IPR050925">
    <property type="entry name" value="Rhomboid_protease_S54"/>
</dbReference>
<evidence type="ECO:0000256" key="8">
    <source>
        <dbReference type="SAM" id="Phobius"/>
    </source>
</evidence>
<dbReference type="InterPro" id="IPR022764">
    <property type="entry name" value="Peptidase_S54_rhomboid_dom"/>
</dbReference>
<evidence type="ECO:0000256" key="4">
    <source>
        <dbReference type="ARBA" id="ARBA00022801"/>
    </source>
</evidence>
<dbReference type="Pfam" id="PF16733">
    <property type="entry name" value="NRho"/>
    <property type="match status" value="1"/>
</dbReference>
<keyword evidence="5 8" id="KW-1133">Transmembrane helix</keyword>
<dbReference type="OrthoDB" id="9778341at2"/>
<feature type="domain" description="Rhomboid protease N-terminal" evidence="10">
    <location>
        <begin position="3"/>
        <end position="63"/>
    </location>
</feature>
<evidence type="ECO:0000256" key="1">
    <source>
        <dbReference type="ARBA" id="ARBA00004141"/>
    </source>
</evidence>
<comment type="similarity">
    <text evidence="2">Belongs to the peptidase S54 family.</text>
</comment>
<dbReference type="InterPro" id="IPR035952">
    <property type="entry name" value="Rhomboid-like_sf"/>
</dbReference>
<dbReference type="STRING" id="1769779.AUP74_00489"/>
<reference evidence="12" key="1">
    <citation type="submission" date="2016-01" db="EMBL/GenBank/DDBJ databases">
        <title>Complete genome sequence of Microbulbifer sp. CCB-MM1, a halophile isolated from Matang Mangrove Forest, Perak.</title>
        <authorList>
            <person name="Moh T.H."/>
            <person name="Dinesh B."/>
            <person name="Lau N.-S."/>
            <person name="Go F."/>
            <person name="Alexander Chong S.-C."/>
        </authorList>
    </citation>
    <scope>NUCLEOTIDE SEQUENCE [LARGE SCALE GENOMIC DNA]</scope>
    <source>
        <strain evidence="12">CCB-MM1</strain>
    </source>
</reference>
<evidence type="ECO:0000313" key="11">
    <source>
        <dbReference type="EMBL" id="AOS95960.1"/>
    </source>
</evidence>
<dbReference type="SUPFAM" id="SSF144091">
    <property type="entry name" value="Rhomboid-like"/>
    <property type="match status" value="1"/>
</dbReference>
<evidence type="ECO:0000259" key="10">
    <source>
        <dbReference type="Pfam" id="PF16733"/>
    </source>
</evidence>
<evidence type="ECO:0000256" key="2">
    <source>
        <dbReference type="ARBA" id="ARBA00009045"/>
    </source>
</evidence>
<evidence type="ECO:0000256" key="7">
    <source>
        <dbReference type="SAM" id="MobiDB-lite"/>
    </source>
</evidence>
<organism evidence="11 12">
    <name type="scientific">Microbulbifer aggregans</name>
    <dbReference type="NCBI Taxonomy" id="1769779"/>
    <lineage>
        <taxon>Bacteria</taxon>
        <taxon>Pseudomonadati</taxon>
        <taxon>Pseudomonadota</taxon>
        <taxon>Gammaproteobacteria</taxon>
        <taxon>Cellvibrionales</taxon>
        <taxon>Microbulbiferaceae</taxon>
        <taxon>Microbulbifer</taxon>
    </lineage>
</organism>
<feature type="transmembrane region" description="Helical" evidence="8">
    <location>
        <begin position="299"/>
        <end position="318"/>
    </location>
</feature>
<dbReference type="RefSeq" id="WP_069946165.1">
    <property type="nucleotide sequence ID" value="NZ_CP014143.1"/>
</dbReference>
<keyword evidence="4 11" id="KW-0378">Hydrolase</keyword>
<evidence type="ECO:0000256" key="5">
    <source>
        <dbReference type="ARBA" id="ARBA00022989"/>
    </source>
</evidence>
<dbReference type="PANTHER" id="PTHR43731:SF14">
    <property type="entry name" value="PRESENILIN-ASSOCIATED RHOMBOID-LIKE PROTEIN, MITOCHONDRIAL"/>
    <property type="match status" value="1"/>
</dbReference>
<keyword evidence="6 8" id="KW-0472">Membrane</keyword>
<dbReference type="GO" id="GO:0006508">
    <property type="term" value="P:proteolysis"/>
    <property type="evidence" value="ECO:0007669"/>
    <property type="project" value="UniProtKB-KW"/>
</dbReference>
<dbReference type="PATRIC" id="fig|1769779.3.peg.491"/>
<evidence type="ECO:0000259" key="9">
    <source>
        <dbReference type="Pfam" id="PF01694"/>
    </source>
</evidence>
<feature type="transmembrane region" description="Helical" evidence="8">
    <location>
        <begin position="239"/>
        <end position="258"/>
    </location>
</feature>
<feature type="transmembrane region" description="Helical" evidence="8">
    <location>
        <begin position="270"/>
        <end position="293"/>
    </location>
</feature>
<evidence type="ECO:0000256" key="6">
    <source>
        <dbReference type="ARBA" id="ARBA00023136"/>
    </source>
</evidence>
<dbReference type="Gene3D" id="1.20.1540.10">
    <property type="entry name" value="Rhomboid-like"/>
    <property type="match status" value="1"/>
</dbReference>
<keyword evidence="12" id="KW-1185">Reference proteome</keyword>
<keyword evidence="3 8" id="KW-0812">Transmembrane</keyword>
<dbReference type="InterPro" id="IPR038244">
    <property type="entry name" value="NRho_sf"/>
</dbReference>
<proteinExistence type="inferred from homology"/>
<evidence type="ECO:0000313" key="12">
    <source>
        <dbReference type="Proteomes" id="UP000095672"/>
    </source>
</evidence>
<dbReference type="EMBL" id="CP014143">
    <property type="protein sequence ID" value="AOS95960.1"/>
    <property type="molecule type" value="Genomic_DNA"/>
</dbReference>
<sequence>MSDWTAVYQFPIDQDLSELAQFIARGRLPLRITEENNHQVLWAPDPRLKSLLLPVLERWEAGTLRLADVRIEPVRDGSESDQRPEGNVPSSDDSGALEGAGHAPAGAEVRADAVSPSPLPNWPLQATPLCLLLIGLCFVGWFLLRENLVQGLVIYPDRREDFELASSTLAWHWSQGEYWRLWSPAVVHFSLPHALFNALGVWILGRSLEARAGTLALAVLVLVSAAVSNLAQYLWSPEIVFGGMSGVVYALVGAVMVLQRVAPRWSDVPAGIVMLAVGWLLLCATGLFTLIFGVGVANAAHLGGFISGSLLTVLYCLLGGARNFSLSRGTTDTP</sequence>
<feature type="domain" description="Peptidase S54 rhomboid" evidence="9">
    <location>
        <begin position="176"/>
        <end position="316"/>
    </location>
</feature>
<feature type="compositionally biased region" description="Basic and acidic residues" evidence="7">
    <location>
        <begin position="75"/>
        <end position="84"/>
    </location>
</feature>